<proteinExistence type="predicted"/>
<sequence length="96" mass="10315">MAATVEGTFDRNQTRPQKRVASDAGYWRAAAMAFWLAVCYGSSSAIGGGSGTKCHLGRAKCHVRQLVEATPRSSTPEALLAFWSHRGSRRGDGSDK</sequence>
<name>A0A6G1IXJ5_9PLEO</name>
<protein>
    <submittedName>
        <fullName evidence="2">Uncharacterized protein</fullName>
    </submittedName>
</protein>
<gene>
    <name evidence="2" type="ORF">K458DRAFT_56304</name>
</gene>
<dbReference type="AlphaFoldDB" id="A0A6G1IXJ5"/>
<accession>A0A6G1IXJ5</accession>
<reference evidence="2" key="1">
    <citation type="journal article" date="2020" name="Stud. Mycol.">
        <title>101 Dothideomycetes genomes: a test case for predicting lifestyles and emergence of pathogens.</title>
        <authorList>
            <person name="Haridas S."/>
            <person name="Albert R."/>
            <person name="Binder M."/>
            <person name="Bloem J."/>
            <person name="Labutti K."/>
            <person name="Salamov A."/>
            <person name="Andreopoulos B."/>
            <person name="Baker S."/>
            <person name="Barry K."/>
            <person name="Bills G."/>
            <person name="Bluhm B."/>
            <person name="Cannon C."/>
            <person name="Castanera R."/>
            <person name="Culley D."/>
            <person name="Daum C."/>
            <person name="Ezra D."/>
            <person name="Gonzalez J."/>
            <person name="Henrissat B."/>
            <person name="Kuo A."/>
            <person name="Liang C."/>
            <person name="Lipzen A."/>
            <person name="Lutzoni F."/>
            <person name="Magnuson J."/>
            <person name="Mondo S."/>
            <person name="Nolan M."/>
            <person name="Ohm R."/>
            <person name="Pangilinan J."/>
            <person name="Park H.-J."/>
            <person name="Ramirez L."/>
            <person name="Alfaro M."/>
            <person name="Sun H."/>
            <person name="Tritt A."/>
            <person name="Yoshinaga Y."/>
            <person name="Zwiers L.-H."/>
            <person name="Turgeon B."/>
            <person name="Goodwin S."/>
            <person name="Spatafora J."/>
            <person name="Crous P."/>
            <person name="Grigoriev I."/>
        </authorList>
    </citation>
    <scope>NUCLEOTIDE SEQUENCE</scope>
    <source>
        <strain evidence="2">CBS 122367</strain>
    </source>
</reference>
<feature type="region of interest" description="Disordered" evidence="1">
    <location>
        <begin position="1"/>
        <end position="21"/>
    </location>
</feature>
<evidence type="ECO:0000313" key="3">
    <source>
        <dbReference type="Proteomes" id="UP000799291"/>
    </source>
</evidence>
<evidence type="ECO:0000256" key="1">
    <source>
        <dbReference type="SAM" id="MobiDB-lite"/>
    </source>
</evidence>
<evidence type="ECO:0000313" key="2">
    <source>
        <dbReference type="EMBL" id="KAF2682848.1"/>
    </source>
</evidence>
<organism evidence="2 3">
    <name type="scientific">Lentithecium fluviatile CBS 122367</name>
    <dbReference type="NCBI Taxonomy" id="1168545"/>
    <lineage>
        <taxon>Eukaryota</taxon>
        <taxon>Fungi</taxon>
        <taxon>Dikarya</taxon>
        <taxon>Ascomycota</taxon>
        <taxon>Pezizomycotina</taxon>
        <taxon>Dothideomycetes</taxon>
        <taxon>Pleosporomycetidae</taxon>
        <taxon>Pleosporales</taxon>
        <taxon>Massarineae</taxon>
        <taxon>Lentitheciaceae</taxon>
        <taxon>Lentithecium</taxon>
    </lineage>
</organism>
<keyword evidence="3" id="KW-1185">Reference proteome</keyword>
<dbReference type="EMBL" id="MU005586">
    <property type="protein sequence ID" value="KAF2682848.1"/>
    <property type="molecule type" value="Genomic_DNA"/>
</dbReference>
<dbReference type="Proteomes" id="UP000799291">
    <property type="component" value="Unassembled WGS sequence"/>
</dbReference>